<organism evidence="1 2">
    <name type="scientific">Bradyrhizobium archetypum</name>
    <dbReference type="NCBI Taxonomy" id="2721160"/>
    <lineage>
        <taxon>Bacteria</taxon>
        <taxon>Pseudomonadati</taxon>
        <taxon>Pseudomonadota</taxon>
        <taxon>Alphaproteobacteria</taxon>
        <taxon>Hyphomicrobiales</taxon>
        <taxon>Nitrobacteraceae</taxon>
        <taxon>Bradyrhizobium</taxon>
    </lineage>
</organism>
<accession>A0A7Y4H1Z5</accession>
<evidence type="ECO:0000313" key="1">
    <source>
        <dbReference type="EMBL" id="NOJ45908.1"/>
    </source>
</evidence>
<sequence>MTLRPGDRLLLEDGTIAEVLENMEDGMWIQVRYLEVPRNPAEVGAIELCHAQDIAKLLNVT</sequence>
<keyword evidence="2" id="KW-1185">Reference proteome</keyword>
<dbReference type="EMBL" id="JAAVLW010000002">
    <property type="protein sequence ID" value="NOJ45908.1"/>
    <property type="molecule type" value="Genomic_DNA"/>
</dbReference>
<evidence type="ECO:0000313" key="2">
    <source>
        <dbReference type="Proteomes" id="UP000528734"/>
    </source>
</evidence>
<reference evidence="1 2" key="1">
    <citation type="submission" date="2020-03" db="EMBL/GenBank/DDBJ databases">
        <title>Bradyrhizobium diversity isolated from nodules of Muelleranthus trifoliolatus.</title>
        <authorList>
            <person name="Klepa M."/>
            <person name="Helene L."/>
            <person name="Hungria M."/>
        </authorList>
    </citation>
    <scope>NUCLEOTIDE SEQUENCE [LARGE SCALE GENOMIC DNA]</scope>
    <source>
        <strain evidence="1 2">WSM 1744</strain>
    </source>
</reference>
<protein>
    <submittedName>
        <fullName evidence="1">Uncharacterized protein</fullName>
    </submittedName>
</protein>
<comment type="caution">
    <text evidence="1">The sequence shown here is derived from an EMBL/GenBank/DDBJ whole genome shotgun (WGS) entry which is preliminary data.</text>
</comment>
<proteinExistence type="predicted"/>
<dbReference type="Proteomes" id="UP000528734">
    <property type="component" value="Unassembled WGS sequence"/>
</dbReference>
<dbReference type="AlphaFoldDB" id="A0A7Y4H1Z5"/>
<name>A0A7Y4H1Z5_9BRAD</name>
<gene>
    <name evidence="1" type="ORF">HCN50_06510</name>
</gene>